<feature type="compositionally biased region" description="Basic and acidic residues" evidence="1">
    <location>
        <begin position="401"/>
        <end position="416"/>
    </location>
</feature>
<dbReference type="InterPro" id="IPR019448">
    <property type="entry name" value="NT-C2"/>
</dbReference>
<organism evidence="3 4">
    <name type="scientific">Trichoderma gamsii</name>
    <dbReference type="NCBI Taxonomy" id="398673"/>
    <lineage>
        <taxon>Eukaryota</taxon>
        <taxon>Fungi</taxon>
        <taxon>Dikarya</taxon>
        <taxon>Ascomycota</taxon>
        <taxon>Pezizomycotina</taxon>
        <taxon>Sordariomycetes</taxon>
        <taxon>Hypocreomycetidae</taxon>
        <taxon>Hypocreales</taxon>
        <taxon>Hypocreaceae</taxon>
        <taxon>Trichoderma</taxon>
    </lineage>
</organism>
<dbReference type="Proteomes" id="UP000054821">
    <property type="component" value="Unassembled WGS sequence"/>
</dbReference>
<evidence type="ECO:0000313" key="4">
    <source>
        <dbReference type="Proteomes" id="UP000054821"/>
    </source>
</evidence>
<feature type="compositionally biased region" description="Basic and acidic residues" evidence="1">
    <location>
        <begin position="367"/>
        <end position="383"/>
    </location>
</feature>
<dbReference type="RefSeq" id="XP_018658742.1">
    <property type="nucleotide sequence ID" value="XM_018808085.1"/>
</dbReference>
<evidence type="ECO:0000313" key="3">
    <source>
        <dbReference type="EMBL" id="PON21466.1"/>
    </source>
</evidence>
<name>A0A2P4ZB28_9HYPO</name>
<dbReference type="PROSITE" id="PS51840">
    <property type="entry name" value="C2_NT"/>
    <property type="match status" value="1"/>
</dbReference>
<gene>
    <name evidence="3" type="ORF">TGAM01_v209629</name>
</gene>
<dbReference type="EMBL" id="JPDN02000049">
    <property type="protein sequence ID" value="PON21466.1"/>
    <property type="molecule type" value="Genomic_DNA"/>
</dbReference>
<reference evidence="3 4" key="1">
    <citation type="journal article" date="2016" name="Genome Announc.">
        <title>Draft Whole-Genome Sequence of Trichoderma gamsii T6085, a Promising Biocontrol Agent of Fusarium Head Blight on Wheat.</title>
        <authorList>
            <person name="Baroncelli R."/>
            <person name="Zapparata A."/>
            <person name="Piaggeschi G."/>
            <person name="Sarrocco S."/>
            <person name="Vannacci G."/>
        </authorList>
    </citation>
    <scope>NUCLEOTIDE SEQUENCE [LARGE SCALE GENOMIC DNA]</scope>
    <source>
        <strain evidence="3 4">T6085</strain>
    </source>
</reference>
<feature type="compositionally biased region" description="Acidic residues" evidence="1">
    <location>
        <begin position="281"/>
        <end position="292"/>
    </location>
</feature>
<evidence type="ECO:0000259" key="2">
    <source>
        <dbReference type="PROSITE" id="PS51840"/>
    </source>
</evidence>
<sequence length="434" mass="48594">MPSFLPSVGKGRKPKFELHLKIYDLNNVPLVSGTSFIKWHLPHSMHADHRGRTPKAAIANHRVEYNFSKVITGVRMSVDKNNSLNECLIEFEIVQEFALTEKITLGHIKLNLAEYVEESEIFLREVNSLSSTRKRTNSSGSPTSANDLKLSDEVIRDAEEGIIRRYLMQDSKVNSTLKISILLIQVDGERNFIAPPLKTAPVFGGIAGFMVPEQTEDEILGPLPTLSKNRDVAEVQDLYRRTLAASWTRQPSELHTDECIEDIFAGGNGWRTKHRSATSPDSEDDEYDDDGDNSGTLRPNEFRRMGMNHRRNHSGSSNHFRRGSNNSYHPPSSPRPHHHRTPSGSSDKSVSTVTGGGFGRLKKGVRILRDDGRETPSRDDDMLSTRSVGSLASAAPTMGSSEREREHMKRTKEIREADVRDDLVAWSLPSMVSV</sequence>
<dbReference type="InterPro" id="IPR039931">
    <property type="entry name" value="EEIG1/2-like"/>
</dbReference>
<protein>
    <recommendedName>
        <fullName evidence="2">C2 NT-type domain-containing protein</fullName>
    </recommendedName>
</protein>
<dbReference type="AlphaFoldDB" id="A0A2P4ZB28"/>
<accession>A0A2P4ZB28</accession>
<dbReference type="STRING" id="398673.A0A2P4ZB28"/>
<dbReference type="PANTHER" id="PTHR21456">
    <property type="entry name" value="FAMILY WITH SEQUENCE SIMILARITY 102"/>
    <property type="match status" value="1"/>
</dbReference>
<feature type="domain" description="C2 NT-type" evidence="2">
    <location>
        <begin position="6"/>
        <end position="185"/>
    </location>
</feature>
<keyword evidence="4" id="KW-1185">Reference proteome</keyword>
<dbReference type="GeneID" id="29988168"/>
<dbReference type="Pfam" id="PF10358">
    <property type="entry name" value="NT-C2"/>
    <property type="match status" value="1"/>
</dbReference>
<feature type="region of interest" description="Disordered" evidence="1">
    <location>
        <begin position="269"/>
        <end position="416"/>
    </location>
</feature>
<comment type="caution">
    <text evidence="3">The sequence shown here is derived from an EMBL/GenBank/DDBJ whole genome shotgun (WGS) entry which is preliminary data.</text>
</comment>
<evidence type="ECO:0000256" key="1">
    <source>
        <dbReference type="SAM" id="MobiDB-lite"/>
    </source>
</evidence>
<dbReference type="PANTHER" id="PTHR21456:SF1">
    <property type="entry name" value="C2 NT-TYPE DOMAIN-CONTAINING PROTEIN"/>
    <property type="match status" value="1"/>
</dbReference>
<proteinExistence type="predicted"/>